<name>V7DA84_9PSED</name>
<dbReference type="AlphaFoldDB" id="V7DA84"/>
<accession>V7DA84</accession>
<proteinExistence type="predicted"/>
<sequence>MKVSELIDLLSKLDPDARVVTPGFESGFEDIEHVTCGMLYRRKNPEWWDGAFNEDNNWNSEGEDMVMIYGSYRK</sequence>
<evidence type="ECO:0000313" key="2">
    <source>
        <dbReference type="Proteomes" id="UP000018511"/>
    </source>
</evidence>
<comment type="caution">
    <text evidence="1">The sequence shown here is derived from an EMBL/GenBank/DDBJ whole genome shotgun (WGS) entry which is preliminary data.</text>
</comment>
<reference evidence="1 2" key="1">
    <citation type="submission" date="2013-10" db="EMBL/GenBank/DDBJ databases">
        <title>Whole Genome Shotgun Sequence of Pseudomonas taiwanensis SJ9.</title>
        <authorList>
            <person name="Hong S.-J."/>
            <person name="Shin J.-H."/>
        </authorList>
    </citation>
    <scope>NUCLEOTIDE SEQUENCE [LARGE SCALE GENOMIC DNA]</scope>
    <source>
        <strain evidence="1 2">SJ9</strain>
    </source>
</reference>
<dbReference type="RefSeq" id="WP_023661675.1">
    <property type="nucleotide sequence ID" value="NZ_AXUP01000166.1"/>
</dbReference>
<organism evidence="1 2">
    <name type="scientific">Pseudomonas taiwanensis SJ9</name>
    <dbReference type="NCBI Taxonomy" id="1388762"/>
    <lineage>
        <taxon>Bacteria</taxon>
        <taxon>Pseudomonadati</taxon>
        <taxon>Pseudomonadota</taxon>
        <taxon>Gammaproteobacteria</taxon>
        <taxon>Pseudomonadales</taxon>
        <taxon>Pseudomonadaceae</taxon>
        <taxon>Pseudomonas</taxon>
    </lineage>
</organism>
<dbReference type="Proteomes" id="UP000018511">
    <property type="component" value="Unassembled WGS sequence"/>
</dbReference>
<dbReference type="EMBL" id="AXUP01000166">
    <property type="protein sequence ID" value="ESW39204.1"/>
    <property type="molecule type" value="Genomic_DNA"/>
</dbReference>
<evidence type="ECO:0000313" key="1">
    <source>
        <dbReference type="EMBL" id="ESW39204.1"/>
    </source>
</evidence>
<protein>
    <submittedName>
        <fullName evidence="1">Uncharacterized protein</fullName>
    </submittedName>
</protein>
<gene>
    <name evidence="1" type="ORF">O164_13315</name>
</gene>